<evidence type="ECO:0000313" key="5">
    <source>
        <dbReference type="Proteomes" id="UP001195769"/>
    </source>
</evidence>
<organism evidence="4 5">
    <name type="scientific">Suillus fuscotomentosus</name>
    <dbReference type="NCBI Taxonomy" id="1912939"/>
    <lineage>
        <taxon>Eukaryota</taxon>
        <taxon>Fungi</taxon>
        <taxon>Dikarya</taxon>
        <taxon>Basidiomycota</taxon>
        <taxon>Agaricomycotina</taxon>
        <taxon>Agaricomycetes</taxon>
        <taxon>Agaricomycetidae</taxon>
        <taxon>Boletales</taxon>
        <taxon>Suillineae</taxon>
        <taxon>Suillaceae</taxon>
        <taxon>Suillus</taxon>
    </lineage>
</organism>
<dbReference type="RefSeq" id="XP_041222716.1">
    <property type="nucleotide sequence ID" value="XM_041375503.1"/>
</dbReference>
<keyword evidence="5" id="KW-1185">Reference proteome</keyword>
<proteinExistence type="predicted"/>
<sequence>MTIKKQNVADYYKPHFFIDKINAIGIKRYDSTSGGEHEIQRTMFKLLNQLDGFNTCDNIEVIMATNKIEMLDPALI</sequence>
<feature type="domain" description="ATPase AAA-type core" evidence="3">
    <location>
        <begin position="15"/>
        <end position="76"/>
    </location>
</feature>
<evidence type="ECO:0000259" key="3">
    <source>
        <dbReference type="Pfam" id="PF00004"/>
    </source>
</evidence>
<dbReference type="Pfam" id="PF00004">
    <property type="entry name" value="AAA"/>
    <property type="match status" value="1"/>
</dbReference>
<evidence type="ECO:0000256" key="1">
    <source>
        <dbReference type="ARBA" id="ARBA00022741"/>
    </source>
</evidence>
<name>A0AAD4E071_9AGAM</name>
<gene>
    <name evidence="4" type="ORF">F5891DRAFT_957690</name>
</gene>
<dbReference type="InterPro" id="IPR050221">
    <property type="entry name" value="26S_Proteasome_ATPase"/>
</dbReference>
<keyword evidence="2" id="KW-0067">ATP-binding</keyword>
<dbReference type="Gene3D" id="3.40.50.300">
    <property type="entry name" value="P-loop containing nucleotide triphosphate hydrolases"/>
    <property type="match status" value="1"/>
</dbReference>
<dbReference type="InterPro" id="IPR003959">
    <property type="entry name" value="ATPase_AAA_core"/>
</dbReference>
<dbReference type="SUPFAM" id="SSF52540">
    <property type="entry name" value="P-loop containing nucleoside triphosphate hydrolases"/>
    <property type="match status" value="1"/>
</dbReference>
<dbReference type="GeneID" id="64669801"/>
<evidence type="ECO:0000313" key="4">
    <source>
        <dbReference type="EMBL" id="KAG1897140.1"/>
    </source>
</evidence>
<reference evidence="4" key="1">
    <citation type="journal article" date="2020" name="New Phytol.">
        <title>Comparative genomics reveals dynamic genome evolution in host specialist ectomycorrhizal fungi.</title>
        <authorList>
            <person name="Lofgren L.A."/>
            <person name="Nguyen N.H."/>
            <person name="Vilgalys R."/>
            <person name="Ruytinx J."/>
            <person name="Liao H.L."/>
            <person name="Branco S."/>
            <person name="Kuo A."/>
            <person name="LaButti K."/>
            <person name="Lipzen A."/>
            <person name="Andreopoulos W."/>
            <person name="Pangilinan J."/>
            <person name="Riley R."/>
            <person name="Hundley H."/>
            <person name="Na H."/>
            <person name="Barry K."/>
            <person name="Grigoriev I.V."/>
            <person name="Stajich J.E."/>
            <person name="Kennedy P.G."/>
        </authorList>
    </citation>
    <scope>NUCLEOTIDE SEQUENCE</scope>
    <source>
        <strain evidence="4">FC203</strain>
    </source>
</reference>
<evidence type="ECO:0000256" key="2">
    <source>
        <dbReference type="ARBA" id="ARBA00022840"/>
    </source>
</evidence>
<keyword evidence="1" id="KW-0547">Nucleotide-binding</keyword>
<dbReference type="EMBL" id="JABBWK010000049">
    <property type="protein sequence ID" value="KAG1897140.1"/>
    <property type="molecule type" value="Genomic_DNA"/>
</dbReference>
<dbReference type="GO" id="GO:0005524">
    <property type="term" value="F:ATP binding"/>
    <property type="evidence" value="ECO:0007669"/>
    <property type="project" value="UniProtKB-KW"/>
</dbReference>
<dbReference type="PANTHER" id="PTHR23073">
    <property type="entry name" value="26S PROTEASOME REGULATORY SUBUNIT"/>
    <property type="match status" value="1"/>
</dbReference>
<comment type="caution">
    <text evidence="4">The sequence shown here is derived from an EMBL/GenBank/DDBJ whole genome shotgun (WGS) entry which is preliminary data.</text>
</comment>
<protein>
    <recommendedName>
        <fullName evidence="3">ATPase AAA-type core domain-containing protein</fullName>
    </recommendedName>
</protein>
<dbReference type="GO" id="GO:0016887">
    <property type="term" value="F:ATP hydrolysis activity"/>
    <property type="evidence" value="ECO:0007669"/>
    <property type="project" value="InterPro"/>
</dbReference>
<dbReference type="InterPro" id="IPR027417">
    <property type="entry name" value="P-loop_NTPase"/>
</dbReference>
<accession>A0AAD4E071</accession>
<dbReference type="Proteomes" id="UP001195769">
    <property type="component" value="Unassembled WGS sequence"/>
</dbReference>
<dbReference type="AlphaFoldDB" id="A0AAD4E071"/>